<evidence type="ECO:0000256" key="3">
    <source>
        <dbReference type="ARBA" id="ARBA00022679"/>
    </source>
</evidence>
<evidence type="ECO:0000256" key="1">
    <source>
        <dbReference type="ARBA" id="ARBA00007228"/>
    </source>
</evidence>
<evidence type="ECO:0000256" key="2">
    <source>
        <dbReference type="ARBA" id="ARBA00022603"/>
    </source>
</evidence>
<dbReference type="InterPro" id="IPR001537">
    <property type="entry name" value="SpoU_MeTrfase"/>
</dbReference>
<sequence>MTAPTPLDATPLGGPVFILDRPAHGGNIGSALRAIHNMGFRHLRLVEPRQFPHEDVENYAASAGRFIDTIELFPDIASAVADLNFLVAMTRRLRGQRHHVVTPRQMGEALGPKLIQPEQRIGLLFGTERTGLETIDVERCHWICTIPTEGEVGSLNLAQSIMVVAYEMMMGSGKGRAVVHNPTTDDTLATADEMNRLYAHMQEVLFEIDFIQPDRYKQMMGKLKALFNRASLDHREVTILRGMLTEVTAHCNRKMAKLNRP</sequence>
<feature type="domain" description="tRNA/rRNA methyltransferase SpoU type" evidence="5">
    <location>
        <begin position="16"/>
        <end position="166"/>
    </location>
</feature>
<dbReference type="CDD" id="cd18093">
    <property type="entry name" value="SpoU-like_TrmJ"/>
    <property type="match status" value="1"/>
</dbReference>
<keyword evidence="3 6" id="KW-0808">Transferase</keyword>
<dbReference type="PANTHER" id="PTHR42786:SF1">
    <property type="entry name" value="TRNA (CYTIDINE_URIDINE-2'-O-)-METHYLTRANSFERASE TRMJ"/>
    <property type="match status" value="1"/>
</dbReference>
<dbReference type="Pfam" id="PF00588">
    <property type="entry name" value="SpoU_methylase"/>
    <property type="match status" value="1"/>
</dbReference>
<dbReference type="InterPro" id="IPR029026">
    <property type="entry name" value="tRNA_m1G_MTases_N"/>
</dbReference>
<dbReference type="Gene3D" id="3.40.1280.10">
    <property type="match status" value="1"/>
</dbReference>
<dbReference type="EMBL" id="LO017727">
    <property type="protein sequence ID" value="CRH05313.1"/>
    <property type="molecule type" value="Genomic_DNA"/>
</dbReference>
<dbReference type="PIRSF" id="PIRSF004808">
    <property type="entry name" value="LasT"/>
    <property type="match status" value="1"/>
</dbReference>
<proteinExistence type="inferred from homology"/>
<dbReference type="GO" id="GO:0005829">
    <property type="term" value="C:cytosol"/>
    <property type="evidence" value="ECO:0007669"/>
    <property type="project" value="TreeGrafter"/>
</dbReference>
<keyword evidence="4" id="KW-0949">S-adenosyl-L-methionine</keyword>
<dbReference type="GO" id="GO:0002128">
    <property type="term" value="P:tRNA nucleoside ribose methylation"/>
    <property type="evidence" value="ECO:0007669"/>
    <property type="project" value="TreeGrafter"/>
</dbReference>
<dbReference type="InterPro" id="IPR029028">
    <property type="entry name" value="Alpha/beta_knot_MTases"/>
</dbReference>
<reference evidence="6" key="1">
    <citation type="submission" date="2015-04" db="EMBL/GenBank/DDBJ databases">
        <authorList>
            <person name="Syromyatnikov M.Y."/>
            <person name="Popov V.N."/>
        </authorList>
    </citation>
    <scope>NUCLEOTIDE SEQUENCE</scope>
    <source>
        <strain evidence="6">MO-1</strain>
    </source>
</reference>
<dbReference type="AlphaFoldDB" id="A0A1S7LFW7"/>
<dbReference type="Gene3D" id="1.10.8.590">
    <property type="match status" value="1"/>
</dbReference>
<dbReference type="InterPro" id="IPR004384">
    <property type="entry name" value="RNA_MeTrfase_TrmJ/LasT"/>
</dbReference>
<accession>A0A1S7LFW7</accession>
<name>A0A1S7LFW7_MAGMO</name>
<protein>
    <submittedName>
        <fullName evidence="6">Putative tRNA/rRNA methyltransferase (SpoU)</fullName>
    </submittedName>
</protein>
<evidence type="ECO:0000259" key="5">
    <source>
        <dbReference type="Pfam" id="PF00588"/>
    </source>
</evidence>
<evidence type="ECO:0000256" key="4">
    <source>
        <dbReference type="ARBA" id="ARBA00022691"/>
    </source>
</evidence>
<dbReference type="SUPFAM" id="SSF75217">
    <property type="entry name" value="alpha/beta knot"/>
    <property type="match status" value="1"/>
</dbReference>
<dbReference type="GO" id="GO:0008173">
    <property type="term" value="F:RNA methyltransferase activity"/>
    <property type="evidence" value="ECO:0007669"/>
    <property type="project" value="InterPro"/>
</dbReference>
<dbReference type="GO" id="GO:0003723">
    <property type="term" value="F:RNA binding"/>
    <property type="evidence" value="ECO:0007669"/>
    <property type="project" value="InterPro"/>
</dbReference>
<keyword evidence="2 6" id="KW-0489">Methyltransferase</keyword>
<gene>
    <name evidence="6" type="ORF">MAGMO_1119</name>
</gene>
<dbReference type="PANTHER" id="PTHR42786">
    <property type="entry name" value="TRNA/RRNA METHYLTRANSFERASE"/>
    <property type="match status" value="1"/>
</dbReference>
<evidence type="ECO:0000313" key="6">
    <source>
        <dbReference type="EMBL" id="CRH05313.1"/>
    </source>
</evidence>
<organism evidence="6">
    <name type="scientific">Magnetococcus massalia (strain MO-1)</name>
    <dbReference type="NCBI Taxonomy" id="451514"/>
    <lineage>
        <taxon>Bacteria</taxon>
        <taxon>Pseudomonadati</taxon>
        <taxon>Pseudomonadota</taxon>
        <taxon>Magnetococcia</taxon>
        <taxon>Magnetococcales</taxon>
        <taxon>Magnetococcaceae</taxon>
        <taxon>Magnetococcus</taxon>
    </lineage>
</organism>
<comment type="similarity">
    <text evidence="1">Belongs to the class IV-like SAM-binding methyltransferase superfamily. RNA methyltransferase TrmH family.</text>
</comment>